<keyword evidence="4" id="KW-0804">Transcription</keyword>
<dbReference type="Pfam" id="PF00440">
    <property type="entry name" value="TetR_N"/>
    <property type="match status" value="1"/>
</dbReference>
<dbReference type="Gene3D" id="1.10.10.60">
    <property type="entry name" value="Homeodomain-like"/>
    <property type="match status" value="1"/>
</dbReference>
<dbReference type="Proteomes" id="UP000257127">
    <property type="component" value="Unassembled WGS sequence"/>
</dbReference>
<dbReference type="GO" id="GO:0000976">
    <property type="term" value="F:transcription cis-regulatory region binding"/>
    <property type="evidence" value="ECO:0007669"/>
    <property type="project" value="TreeGrafter"/>
</dbReference>
<evidence type="ECO:0000313" key="8">
    <source>
        <dbReference type="Proteomes" id="UP000257127"/>
    </source>
</evidence>
<feature type="domain" description="HTH tetR-type" evidence="6">
    <location>
        <begin position="2"/>
        <end position="62"/>
    </location>
</feature>
<dbReference type="SUPFAM" id="SSF46689">
    <property type="entry name" value="Homeodomain-like"/>
    <property type="match status" value="1"/>
</dbReference>
<dbReference type="GO" id="GO:0003700">
    <property type="term" value="F:DNA-binding transcription factor activity"/>
    <property type="evidence" value="ECO:0007669"/>
    <property type="project" value="TreeGrafter"/>
</dbReference>
<keyword evidence="8" id="KW-1185">Reference proteome</keyword>
<dbReference type="Gene3D" id="1.10.357.10">
    <property type="entry name" value="Tetracycline Repressor, domain 2"/>
    <property type="match status" value="1"/>
</dbReference>
<feature type="DNA-binding region" description="H-T-H motif" evidence="5">
    <location>
        <begin position="25"/>
        <end position="44"/>
    </location>
</feature>
<evidence type="ECO:0000313" key="7">
    <source>
        <dbReference type="EMBL" id="RFC53538.1"/>
    </source>
</evidence>
<accession>A0A3E1EVI8</accession>
<evidence type="ECO:0000259" key="6">
    <source>
        <dbReference type="PROSITE" id="PS50977"/>
    </source>
</evidence>
<protein>
    <submittedName>
        <fullName evidence="7">TetR/AcrR family transcriptional regulator</fullName>
    </submittedName>
</protein>
<dbReference type="PROSITE" id="PS50977">
    <property type="entry name" value="HTH_TETR_2"/>
    <property type="match status" value="1"/>
</dbReference>
<keyword evidence="3 5" id="KW-0238">DNA-binding</keyword>
<keyword evidence="1" id="KW-0678">Repressor</keyword>
<dbReference type="AlphaFoldDB" id="A0A3E1EVI8"/>
<comment type="caution">
    <text evidence="7">The sequence shown here is derived from an EMBL/GenBank/DDBJ whole genome shotgun (WGS) entry which is preliminary data.</text>
</comment>
<dbReference type="EMBL" id="QURB01000008">
    <property type="protein sequence ID" value="RFC53538.1"/>
    <property type="molecule type" value="Genomic_DNA"/>
</dbReference>
<evidence type="ECO:0000256" key="3">
    <source>
        <dbReference type="ARBA" id="ARBA00023125"/>
    </source>
</evidence>
<evidence type="ECO:0000256" key="1">
    <source>
        <dbReference type="ARBA" id="ARBA00022491"/>
    </source>
</evidence>
<gene>
    <name evidence="7" type="ORF">DXU93_12295</name>
</gene>
<dbReference type="InterPro" id="IPR001647">
    <property type="entry name" value="HTH_TetR"/>
</dbReference>
<reference evidence="7 8" key="1">
    <citation type="submission" date="2018-08" db="EMBL/GenBank/DDBJ databases">
        <title>The draft genome squence of Brumimicrobium sp. N62.</title>
        <authorList>
            <person name="Du Z.-J."/>
            <person name="Luo H.-R."/>
        </authorList>
    </citation>
    <scope>NUCLEOTIDE SEQUENCE [LARGE SCALE GENOMIC DNA]</scope>
    <source>
        <strain evidence="7 8">N62</strain>
    </source>
</reference>
<dbReference type="PANTHER" id="PTHR30055:SF175">
    <property type="entry name" value="HTH-TYPE TRANSCRIPTIONAL REPRESSOR KSTR2"/>
    <property type="match status" value="1"/>
</dbReference>
<evidence type="ECO:0000256" key="2">
    <source>
        <dbReference type="ARBA" id="ARBA00023015"/>
    </source>
</evidence>
<evidence type="ECO:0000256" key="5">
    <source>
        <dbReference type="PROSITE-ProRule" id="PRU00335"/>
    </source>
</evidence>
<dbReference type="OrthoDB" id="881297at2"/>
<dbReference type="InterPro" id="IPR050109">
    <property type="entry name" value="HTH-type_TetR-like_transc_reg"/>
</dbReference>
<dbReference type="PANTHER" id="PTHR30055">
    <property type="entry name" value="HTH-TYPE TRANSCRIPTIONAL REGULATOR RUTR"/>
    <property type="match status" value="1"/>
</dbReference>
<sequence length="204" mass="23709">MEDKRKEIIEKSAAVFLRHGIRSVTMDDLARELSMSKKTIYNYFKDKDDLIQRIVSTLIHQNQQESECSRERSADAIEALMSISNFATRLFTEIHSSVFFDLQKYYPEAWAIVQNYRKEIIHGKISQNILRGQEEGVYLKELNPKIMAEIHLSMVTALTNGAIFNTDINKFGEVLEEIILFQLRGIVNDKGREILNKHMKNKVK</sequence>
<name>A0A3E1EVI8_9FLAO</name>
<dbReference type="PRINTS" id="PR00455">
    <property type="entry name" value="HTHTETR"/>
</dbReference>
<organism evidence="7 8">
    <name type="scientific">Brumimicrobium aurantiacum</name>
    <dbReference type="NCBI Taxonomy" id="1737063"/>
    <lineage>
        <taxon>Bacteria</taxon>
        <taxon>Pseudomonadati</taxon>
        <taxon>Bacteroidota</taxon>
        <taxon>Flavobacteriia</taxon>
        <taxon>Flavobacteriales</taxon>
        <taxon>Crocinitomicaceae</taxon>
        <taxon>Brumimicrobium</taxon>
    </lineage>
</organism>
<dbReference type="InterPro" id="IPR009057">
    <property type="entry name" value="Homeodomain-like_sf"/>
</dbReference>
<evidence type="ECO:0000256" key="4">
    <source>
        <dbReference type="ARBA" id="ARBA00023163"/>
    </source>
</evidence>
<keyword evidence="2" id="KW-0805">Transcription regulation</keyword>
<proteinExistence type="predicted"/>
<dbReference type="RefSeq" id="WP_116881597.1">
    <property type="nucleotide sequence ID" value="NZ_QURB01000008.1"/>
</dbReference>